<gene>
    <name evidence="1" type="ORF">DIATSA_LOCUS12795</name>
</gene>
<reference evidence="1" key="2">
    <citation type="submission" date="2022-10" db="EMBL/GenBank/DDBJ databases">
        <authorList>
            <consortium name="ENA_rothamsted_submissions"/>
            <consortium name="culmorum"/>
            <person name="King R."/>
        </authorList>
    </citation>
    <scope>NUCLEOTIDE SEQUENCE</scope>
</reference>
<organism evidence="1 2">
    <name type="scientific">Diatraea saccharalis</name>
    <name type="common">sugarcane borer</name>
    <dbReference type="NCBI Taxonomy" id="40085"/>
    <lineage>
        <taxon>Eukaryota</taxon>
        <taxon>Metazoa</taxon>
        <taxon>Ecdysozoa</taxon>
        <taxon>Arthropoda</taxon>
        <taxon>Hexapoda</taxon>
        <taxon>Insecta</taxon>
        <taxon>Pterygota</taxon>
        <taxon>Neoptera</taxon>
        <taxon>Endopterygota</taxon>
        <taxon>Lepidoptera</taxon>
        <taxon>Glossata</taxon>
        <taxon>Ditrysia</taxon>
        <taxon>Pyraloidea</taxon>
        <taxon>Crambidae</taxon>
        <taxon>Crambinae</taxon>
        <taxon>Diatraea</taxon>
    </lineage>
</organism>
<evidence type="ECO:0000313" key="1">
    <source>
        <dbReference type="EMBL" id="CAG9795538.1"/>
    </source>
</evidence>
<accession>A0A9N9REW1</accession>
<keyword evidence="2" id="KW-1185">Reference proteome</keyword>
<dbReference type="EMBL" id="OU893339">
    <property type="protein sequence ID" value="CAG9795538.1"/>
    <property type="molecule type" value="Genomic_DNA"/>
</dbReference>
<dbReference type="Proteomes" id="UP001153714">
    <property type="component" value="Chromosome 8"/>
</dbReference>
<sequence>MIIEPKTALQLETQFIIKSLRRDSSNERGACLVQLIYTVLNSGAHTPLALTVELDIQPSKTQQCNALRALMFRIQLMLCCRESETQSSAGWKTLSSVFKYAVVTKNDTKLIAALTSQPWTHTLISFQLTQDITLEFLTFTQNWLTLLKITMQRTQHENKRYFSKDSLLVKTMSSLNKNVVVKDNDDMAEVKQKILTMVKQILE</sequence>
<reference evidence="1" key="1">
    <citation type="submission" date="2021-12" db="EMBL/GenBank/DDBJ databases">
        <authorList>
            <person name="King R."/>
        </authorList>
    </citation>
    <scope>NUCLEOTIDE SEQUENCE</scope>
</reference>
<evidence type="ECO:0000313" key="2">
    <source>
        <dbReference type="Proteomes" id="UP001153714"/>
    </source>
</evidence>
<protein>
    <submittedName>
        <fullName evidence="1">Uncharacterized protein</fullName>
    </submittedName>
</protein>
<name>A0A9N9REW1_9NEOP</name>
<dbReference type="OrthoDB" id="7449659at2759"/>
<dbReference type="AlphaFoldDB" id="A0A9N9REW1"/>
<proteinExistence type="predicted"/>